<dbReference type="PANTHER" id="PTHR30563">
    <property type="entry name" value="DNA RECOMBINATION PROTEIN RMUC"/>
    <property type="match status" value="1"/>
</dbReference>
<dbReference type="InterPro" id="IPR003798">
    <property type="entry name" value="DNA_recombination_RmuC"/>
</dbReference>
<accession>A0A967AY41</accession>
<dbReference type="AlphaFoldDB" id="A0A967AY41"/>
<dbReference type="Pfam" id="PF02646">
    <property type="entry name" value="RmuC"/>
    <property type="match status" value="1"/>
</dbReference>
<keyword evidence="3" id="KW-0175">Coiled coil</keyword>
<sequence>MTVLLVILAFVLGSLLAWLALRSMYAARLAALTAERDLLHARVEDLSRGDQRERATQEVLAPLASTLQRVERQVSVLERDRVDQFGALEQQLSAMGVTTDALREQTASLSGALRSSTTSGLWGEVQLRRVLEHAGLLPQCDFEEQVSTVSAHDRAVRPDVVVRLPGDRSLVIDAKAPVTKFLDAQATGISDDERDSLLGDHAAALRRYVDGLAGKAYWTAFRRSPELVLCFVPADAVLAAAVRHDPGLVDRAMRARVVLVSPSTLLAALQAVSLVWQQDSLSRNAEELLRLGQELYARLSALGDRTSALGASLRKAVESYNAMVGTLESRVLVSARRMNDLGVASSSIAEVPVVEATPRVLTARELIDALGEDIQRPMLDFEPAADDQVTRRDAG</sequence>
<evidence type="ECO:0000256" key="2">
    <source>
        <dbReference type="ARBA" id="ARBA00009840"/>
    </source>
</evidence>
<comment type="similarity">
    <text evidence="2">Belongs to the RmuC family.</text>
</comment>
<dbReference type="GO" id="GO:0006310">
    <property type="term" value="P:DNA recombination"/>
    <property type="evidence" value="ECO:0007669"/>
    <property type="project" value="UniProtKB-KW"/>
</dbReference>
<evidence type="ECO:0000256" key="1">
    <source>
        <dbReference type="ARBA" id="ARBA00003416"/>
    </source>
</evidence>
<gene>
    <name evidence="5" type="ORF">G9U51_04890</name>
</gene>
<comment type="caution">
    <text evidence="5">The sequence shown here is derived from an EMBL/GenBank/DDBJ whole genome shotgun (WGS) entry which is preliminary data.</text>
</comment>
<comment type="function">
    <text evidence="1">Involved in DNA recombination.</text>
</comment>
<evidence type="ECO:0000256" key="4">
    <source>
        <dbReference type="ARBA" id="ARBA00023172"/>
    </source>
</evidence>
<organism evidence="5 6">
    <name type="scientific">Metallococcus carri</name>
    <dbReference type="NCBI Taxonomy" id="1656884"/>
    <lineage>
        <taxon>Bacteria</taxon>
        <taxon>Bacillati</taxon>
        <taxon>Actinomycetota</taxon>
        <taxon>Actinomycetes</taxon>
        <taxon>Micrococcales</taxon>
        <taxon>Dermacoccaceae</taxon>
        <taxon>Metallococcus</taxon>
    </lineage>
</organism>
<proteinExistence type="inferred from homology"/>
<dbReference type="Proteomes" id="UP000744769">
    <property type="component" value="Unassembled WGS sequence"/>
</dbReference>
<dbReference type="PANTHER" id="PTHR30563:SF0">
    <property type="entry name" value="DNA RECOMBINATION PROTEIN RMUC"/>
    <property type="match status" value="1"/>
</dbReference>
<protein>
    <submittedName>
        <fullName evidence="5">DNA recombination protein RmuC</fullName>
    </submittedName>
</protein>
<dbReference type="RefSeq" id="WP_166194137.1">
    <property type="nucleotide sequence ID" value="NZ_JAAOIV010000003.1"/>
</dbReference>
<dbReference type="EMBL" id="JAAOIV010000003">
    <property type="protein sequence ID" value="NHN55124.1"/>
    <property type="molecule type" value="Genomic_DNA"/>
</dbReference>
<evidence type="ECO:0000313" key="6">
    <source>
        <dbReference type="Proteomes" id="UP000744769"/>
    </source>
</evidence>
<keyword evidence="4" id="KW-0233">DNA recombination</keyword>
<reference evidence="5" key="1">
    <citation type="submission" date="2020-03" db="EMBL/GenBank/DDBJ databases">
        <title>Draft sequencing of Calidifontibacter sp. DB0510.</title>
        <authorList>
            <person name="Kim D.-U."/>
        </authorList>
    </citation>
    <scope>NUCLEOTIDE SEQUENCE</scope>
    <source>
        <strain evidence="5">DB0510</strain>
    </source>
</reference>
<evidence type="ECO:0000313" key="5">
    <source>
        <dbReference type="EMBL" id="NHN55124.1"/>
    </source>
</evidence>
<evidence type="ECO:0000256" key="3">
    <source>
        <dbReference type="ARBA" id="ARBA00023054"/>
    </source>
</evidence>
<keyword evidence="6" id="KW-1185">Reference proteome</keyword>
<name>A0A967AY41_9MICO</name>